<reference evidence="5 6" key="1">
    <citation type="journal article" date="2017" name="Environ. Microbiol.">
        <title>Decay of the glycolytic pathway and adaptation to intranuclear parasitism within Enterocytozoonidae microsporidia.</title>
        <authorList>
            <person name="Wiredu Boakye D."/>
            <person name="Jaroenlak P."/>
            <person name="Prachumwat A."/>
            <person name="Williams T.A."/>
            <person name="Bateman K.S."/>
            <person name="Itsathitphaisarn O."/>
            <person name="Sritunyalucksana K."/>
            <person name="Paszkiewicz K.H."/>
            <person name="Moore K.A."/>
            <person name="Stentiford G.D."/>
            <person name="Williams B.A."/>
        </authorList>
    </citation>
    <scope>NUCLEOTIDE SEQUENCE [LARGE SCALE GENOMIC DNA]</scope>
    <source>
        <strain evidence="5 6">TH1</strain>
    </source>
</reference>
<dbReference type="InterPro" id="IPR036427">
    <property type="entry name" value="Bromodomain-like_sf"/>
</dbReference>
<dbReference type="InterPro" id="IPR001487">
    <property type="entry name" value="Bromodomain"/>
</dbReference>
<dbReference type="GO" id="GO:0006338">
    <property type="term" value="P:chromatin remodeling"/>
    <property type="evidence" value="ECO:0007669"/>
    <property type="project" value="TreeGrafter"/>
</dbReference>
<dbReference type="Proteomes" id="UP000192758">
    <property type="component" value="Unassembled WGS sequence"/>
</dbReference>
<dbReference type="InterPro" id="IPR038336">
    <property type="entry name" value="NET_sf"/>
</dbReference>
<evidence type="ECO:0000256" key="2">
    <source>
        <dbReference type="PROSITE-ProRule" id="PRU00035"/>
    </source>
</evidence>
<keyword evidence="6" id="KW-1185">Reference proteome</keyword>
<dbReference type="PANTHER" id="PTHR22880">
    <property type="entry name" value="FALZ-RELATED BROMODOMAIN-CONTAINING PROTEINS"/>
    <property type="match status" value="1"/>
</dbReference>
<dbReference type="Pfam" id="PF17035">
    <property type="entry name" value="BET"/>
    <property type="match status" value="1"/>
</dbReference>
<dbReference type="InterPro" id="IPR050935">
    <property type="entry name" value="Bromo_chromatin_reader"/>
</dbReference>
<dbReference type="Gene3D" id="1.20.920.10">
    <property type="entry name" value="Bromodomain-like"/>
    <property type="match status" value="2"/>
</dbReference>
<dbReference type="GO" id="GO:0006355">
    <property type="term" value="P:regulation of DNA-templated transcription"/>
    <property type="evidence" value="ECO:0007669"/>
    <property type="project" value="TreeGrafter"/>
</dbReference>
<dbReference type="PROSITE" id="PS00633">
    <property type="entry name" value="BROMODOMAIN_1"/>
    <property type="match status" value="1"/>
</dbReference>
<accession>A0A1W0E8X7</accession>
<dbReference type="GO" id="GO:0000785">
    <property type="term" value="C:chromatin"/>
    <property type="evidence" value="ECO:0007669"/>
    <property type="project" value="TreeGrafter"/>
</dbReference>
<evidence type="ECO:0000313" key="6">
    <source>
        <dbReference type="Proteomes" id="UP000192758"/>
    </source>
</evidence>
<dbReference type="PROSITE" id="PS50014">
    <property type="entry name" value="BROMODOMAIN_2"/>
    <property type="match status" value="2"/>
</dbReference>
<dbReference type="InterPro" id="IPR018359">
    <property type="entry name" value="Bromodomain_CS"/>
</dbReference>
<dbReference type="AlphaFoldDB" id="A0A1W0E8X7"/>
<organism evidence="5 6">
    <name type="scientific">Ecytonucleospora hepatopenaei</name>
    <dbReference type="NCBI Taxonomy" id="646526"/>
    <lineage>
        <taxon>Eukaryota</taxon>
        <taxon>Fungi</taxon>
        <taxon>Fungi incertae sedis</taxon>
        <taxon>Microsporidia</taxon>
        <taxon>Enterocytozoonidae</taxon>
        <taxon>Ecytonucleospora</taxon>
    </lineage>
</organism>
<evidence type="ECO:0000259" key="3">
    <source>
        <dbReference type="PROSITE" id="PS50014"/>
    </source>
</evidence>
<keyword evidence="1 2" id="KW-0103">Bromodomain</keyword>
<dbReference type="OrthoDB" id="784962at2759"/>
<feature type="domain" description="NET" evidence="4">
    <location>
        <begin position="270"/>
        <end position="352"/>
    </location>
</feature>
<feature type="domain" description="Bromo" evidence="3">
    <location>
        <begin position="154"/>
        <end position="224"/>
    </location>
</feature>
<dbReference type="GO" id="GO:0005634">
    <property type="term" value="C:nucleus"/>
    <property type="evidence" value="ECO:0007669"/>
    <property type="project" value="TreeGrafter"/>
</dbReference>
<gene>
    <name evidence="5" type="primary">bdf1</name>
    <name evidence="5" type="ORF">EHP00_1597</name>
</gene>
<dbReference type="Gene3D" id="1.20.1270.220">
    <property type="match status" value="1"/>
</dbReference>
<evidence type="ECO:0000259" key="4">
    <source>
        <dbReference type="PROSITE" id="PS51525"/>
    </source>
</evidence>
<evidence type="ECO:0000313" key="5">
    <source>
        <dbReference type="EMBL" id="OQS55686.1"/>
    </source>
</evidence>
<evidence type="ECO:0000256" key="1">
    <source>
        <dbReference type="ARBA" id="ARBA00023117"/>
    </source>
</evidence>
<dbReference type="PROSITE" id="PS51525">
    <property type="entry name" value="NET"/>
    <property type="match status" value="1"/>
</dbReference>
<comment type="caution">
    <text evidence="5">The sequence shown here is derived from an EMBL/GenBank/DDBJ whole genome shotgun (WGS) entry which is preliminary data.</text>
</comment>
<dbReference type="PANTHER" id="PTHR22880:SF225">
    <property type="entry name" value="BROMODOMAIN-CONTAINING PROTEIN BET-1-RELATED"/>
    <property type="match status" value="1"/>
</dbReference>
<dbReference type="InterPro" id="IPR027353">
    <property type="entry name" value="NET_dom"/>
</dbReference>
<dbReference type="STRING" id="646526.A0A1W0E8X7"/>
<proteinExistence type="predicted"/>
<dbReference type="SMART" id="SM00297">
    <property type="entry name" value="BROMO"/>
    <property type="match status" value="2"/>
</dbReference>
<protein>
    <submittedName>
        <fullName evidence="5">Bdf1</fullName>
    </submittedName>
</protein>
<name>A0A1W0E8X7_9MICR</name>
<dbReference type="SUPFAM" id="SSF47370">
    <property type="entry name" value="Bromodomain"/>
    <property type="match status" value="2"/>
</dbReference>
<dbReference type="PRINTS" id="PR00503">
    <property type="entry name" value="BROMODOMAIN"/>
</dbReference>
<dbReference type="EMBL" id="MNPJ01000004">
    <property type="protein sequence ID" value="OQS55686.1"/>
    <property type="molecule type" value="Genomic_DNA"/>
</dbReference>
<feature type="domain" description="Bromo" evidence="3">
    <location>
        <begin position="19"/>
        <end position="91"/>
    </location>
</feature>
<dbReference type="Pfam" id="PF00439">
    <property type="entry name" value="Bromodomain"/>
    <property type="match status" value="2"/>
</dbReference>
<dbReference type="VEuPathDB" id="MicrosporidiaDB:EHP00_1597"/>
<sequence length="353" mass="40559">MEGKEFNYKFLSGILTRLKRNGNSEPFKQPVDPIALGIPDYTEKIKHPMDLSTIKDKLENKQYESNEDFYNDMKLMFNNCYLYNGEDSPVAQMGKELEKAFEKIYNSTASNPPENVDTTTSEKQKRTVVKQTSQMSQDDFDSALNLLNEIEKPKNKNKIWPFLQPVTDSEAPGYSSVVKKPMDLSTVRSKLNRKSYDSFNSFVADLQLICDNCKLYNPENSEIYKLGIELERLFKREVDKKDGGLDTEITQIRQKISDLMQKLNSLEEAKRMEDVNAVTYSIEEREKVGSSILALGREESDKVVEIIQRSCSSFSYIGNDEIEVNIMTLPDYVIGEIQDFLNRLNNKVQDSSE</sequence>